<organism evidence="2 3">
    <name type="scientific">Gekko japonicus</name>
    <name type="common">Schlegel's Japanese gecko</name>
    <dbReference type="NCBI Taxonomy" id="146911"/>
    <lineage>
        <taxon>Eukaryota</taxon>
        <taxon>Metazoa</taxon>
        <taxon>Chordata</taxon>
        <taxon>Craniata</taxon>
        <taxon>Vertebrata</taxon>
        <taxon>Euteleostomi</taxon>
        <taxon>Lepidosauria</taxon>
        <taxon>Squamata</taxon>
        <taxon>Bifurcata</taxon>
        <taxon>Gekkota</taxon>
        <taxon>Gekkonidae</taxon>
        <taxon>Gekkoninae</taxon>
        <taxon>Gekko</taxon>
    </lineage>
</organism>
<protein>
    <submittedName>
        <fullName evidence="3">Coordinator of PRMT5 and differentiation stimulator</fullName>
    </submittedName>
</protein>
<proteinExistence type="predicted"/>
<dbReference type="GeneID" id="107121727"/>
<sequence>MEATGQQDPPGDIPGQRTEVDASAATGQGEVVKRVTFNWKPRKEDGERLFSAAHLETRGSILTDVEDSLAEEDEIILEDIKDLDDEELENEAYNVPTDTAFPEKNPTSHYEAEDWDKELAEIEYNNSPYDSEDLIFHGKMQDWDPVALCSIKEEPLYDPSACHVAPMTLRHRKTTPVDGQFEDAVD</sequence>
<accession>A0ABM1L2K3</accession>
<dbReference type="Proteomes" id="UP000694871">
    <property type="component" value="Unplaced"/>
</dbReference>
<dbReference type="RefSeq" id="XP_015280190.1">
    <property type="nucleotide sequence ID" value="XM_015424704.1"/>
</dbReference>
<dbReference type="Pfam" id="PF15340">
    <property type="entry name" value="COPR5"/>
    <property type="match status" value="1"/>
</dbReference>
<feature type="region of interest" description="Disordered" evidence="1">
    <location>
        <begin position="1"/>
        <end position="27"/>
    </location>
</feature>
<evidence type="ECO:0000256" key="1">
    <source>
        <dbReference type="SAM" id="MobiDB-lite"/>
    </source>
</evidence>
<reference evidence="3" key="1">
    <citation type="submission" date="2025-08" db="UniProtKB">
        <authorList>
            <consortium name="RefSeq"/>
        </authorList>
    </citation>
    <scope>IDENTIFICATION</scope>
</reference>
<dbReference type="InterPro" id="IPR029289">
    <property type="entry name" value="COPR5"/>
</dbReference>
<evidence type="ECO:0000313" key="2">
    <source>
        <dbReference type="Proteomes" id="UP000694871"/>
    </source>
</evidence>
<gene>
    <name evidence="3" type="primary">COPRS</name>
</gene>
<evidence type="ECO:0000313" key="3">
    <source>
        <dbReference type="RefSeq" id="XP_015280190.1"/>
    </source>
</evidence>
<name>A0ABM1L2K3_GEKJA</name>
<keyword evidence="2" id="KW-1185">Reference proteome</keyword>